<keyword evidence="1" id="KW-0378">Hydrolase</keyword>
<feature type="non-terminal residue" evidence="1">
    <location>
        <position position="1"/>
    </location>
</feature>
<proteinExistence type="predicted"/>
<reference evidence="2" key="1">
    <citation type="submission" date="2021-01" db="EMBL/GenBank/DDBJ databases">
        <title>Caligus Genome Assembly.</title>
        <authorList>
            <person name="Gallardo-Escarate C."/>
        </authorList>
    </citation>
    <scope>NUCLEOTIDE SEQUENCE [LARGE SCALE GENOMIC DNA]</scope>
</reference>
<dbReference type="EMBL" id="CP045890">
    <property type="protein sequence ID" value="QQP57134.1"/>
    <property type="molecule type" value="Genomic_DNA"/>
</dbReference>
<evidence type="ECO:0000313" key="1">
    <source>
        <dbReference type="EMBL" id="QQP57134.1"/>
    </source>
</evidence>
<dbReference type="OrthoDB" id="10062454at2759"/>
<evidence type="ECO:0000313" key="2">
    <source>
        <dbReference type="Proteomes" id="UP000595437"/>
    </source>
</evidence>
<gene>
    <name evidence="1" type="ORF">FKW44_002015</name>
</gene>
<feature type="non-terminal residue" evidence="1">
    <location>
        <position position="59"/>
    </location>
</feature>
<protein>
    <submittedName>
        <fullName evidence="1">Ubiquitin carboxylterminal hydrolase 1like</fullName>
    </submittedName>
</protein>
<sequence>LPAEGVVEEESSVPNFIKENFVGKAVMSTRCMECEMSTYRSEPFTNIDIALSFEDEEDQ</sequence>
<dbReference type="Proteomes" id="UP000595437">
    <property type="component" value="Chromosome 1"/>
</dbReference>
<name>A0A7T8KJM5_CALRO</name>
<dbReference type="Gene3D" id="3.90.70.10">
    <property type="entry name" value="Cysteine proteinases"/>
    <property type="match status" value="1"/>
</dbReference>
<keyword evidence="2" id="KW-1185">Reference proteome</keyword>
<dbReference type="AlphaFoldDB" id="A0A7T8KJM5"/>
<organism evidence="1 2">
    <name type="scientific">Caligus rogercresseyi</name>
    <name type="common">Sea louse</name>
    <dbReference type="NCBI Taxonomy" id="217165"/>
    <lineage>
        <taxon>Eukaryota</taxon>
        <taxon>Metazoa</taxon>
        <taxon>Ecdysozoa</taxon>
        <taxon>Arthropoda</taxon>
        <taxon>Crustacea</taxon>
        <taxon>Multicrustacea</taxon>
        <taxon>Hexanauplia</taxon>
        <taxon>Copepoda</taxon>
        <taxon>Siphonostomatoida</taxon>
        <taxon>Caligidae</taxon>
        <taxon>Caligus</taxon>
    </lineage>
</organism>
<dbReference type="GO" id="GO:0016787">
    <property type="term" value="F:hydrolase activity"/>
    <property type="evidence" value="ECO:0007669"/>
    <property type="project" value="UniProtKB-KW"/>
</dbReference>
<accession>A0A7T8KJM5</accession>